<proteinExistence type="predicted"/>
<protein>
    <recommendedName>
        <fullName evidence="3">Homeodomain phBC6A51-type domain-containing protein</fullName>
    </recommendedName>
</protein>
<dbReference type="EMBL" id="CADCTC010000063">
    <property type="protein sequence ID" value="CAA9230847.1"/>
    <property type="molecule type" value="Genomic_DNA"/>
</dbReference>
<reference evidence="2" key="1">
    <citation type="submission" date="2020-02" db="EMBL/GenBank/DDBJ databases">
        <authorList>
            <person name="Meier V. D."/>
        </authorList>
    </citation>
    <scope>NUCLEOTIDE SEQUENCE</scope>
    <source>
        <strain evidence="2">AVDCRST_MAG77</strain>
    </source>
</reference>
<feature type="region of interest" description="Disordered" evidence="1">
    <location>
        <begin position="130"/>
        <end position="186"/>
    </location>
</feature>
<organism evidence="2">
    <name type="scientific">uncultured Chloroflexota bacterium</name>
    <dbReference type="NCBI Taxonomy" id="166587"/>
    <lineage>
        <taxon>Bacteria</taxon>
        <taxon>Bacillati</taxon>
        <taxon>Chloroflexota</taxon>
        <taxon>environmental samples</taxon>
    </lineage>
</organism>
<gene>
    <name evidence="2" type="ORF">AVDCRST_MAG77-1202</name>
</gene>
<dbReference type="AlphaFoldDB" id="A0A6J4HPS7"/>
<sequence length="186" mass="20017">MTTPTYQRASGLTQAQQYALDLIVTGISDTQVANLIGLARETVTRWRLYDDTFRAELNRRRRQVWDGALDGIRVILPQAVDTLRAQPIQSPSRGRLALDLISRAGLLGKPYSGALAIPETELVPNDSLVLAAGPDDREDDSVARPSVAEAGPRAEPLPDAQPQPSTAHSLAEAAGESVPLVTSRSK</sequence>
<evidence type="ECO:0000256" key="1">
    <source>
        <dbReference type="SAM" id="MobiDB-lite"/>
    </source>
</evidence>
<evidence type="ECO:0008006" key="3">
    <source>
        <dbReference type="Google" id="ProtNLM"/>
    </source>
</evidence>
<evidence type="ECO:0000313" key="2">
    <source>
        <dbReference type="EMBL" id="CAA9230847.1"/>
    </source>
</evidence>
<name>A0A6J4HPS7_9CHLR</name>
<accession>A0A6J4HPS7</accession>